<evidence type="ECO:0008006" key="4">
    <source>
        <dbReference type="Google" id="ProtNLM"/>
    </source>
</evidence>
<dbReference type="PATRIC" id="fig|429727.3.peg.2396"/>
<dbReference type="AlphaFoldDB" id="A0A0F5FGS9"/>
<dbReference type="Proteomes" id="UP000033649">
    <property type="component" value="Unassembled WGS sequence"/>
</dbReference>
<dbReference type="OrthoDB" id="7824623at2"/>
<dbReference type="STRING" id="429727.VE26_11640"/>
<feature type="chain" id="PRO_5002486349" description="DUF945 domain-containing protein" evidence="1">
    <location>
        <begin position="28"/>
        <end position="407"/>
    </location>
</feature>
<dbReference type="RefSeq" id="WP_046105446.1">
    <property type="nucleotide sequence ID" value="NZ_JZEY01000061.1"/>
</dbReference>
<sequence length="407" mass="42863">MLGKTKTKGLMLATGLATLAMMQPAMALDAEAFVNRIEAVYGAMGYQFDFGPATAEGTTITVDGVTVSFEGMSEEPFELDTTLTFTGVEEFEDGSFTAEELTIPDIDTEFASDPVGHISVTGMVLQDLWLPPEGDTSAEAMMQTVGRMASGPLVISRDGAEVIKIDSMEAVSDFTYAEDDSLESIVSSVSIANIWADLSTVGEEEPEAGAVIEALGLTNISGNISQSLTWTMADGRMTIDEGLMDFADIGALNITFDISGFTLDVLDKIYAMQSSDLDPESEEGQAEQMMMGMQLAQALSIVSANVRYDDAGLAPRLLDMFAAQSGVERAQFVESIKPAVPAMVGQAGIPQLTEMVVPAVNAFLDDPQSFEVNVAPPSPTSLLVLAAAGANPAGLITALGLTITANQ</sequence>
<name>A0A0F5FGS9_9HYPH</name>
<accession>A0A0F5FGS9</accession>
<feature type="signal peptide" evidence="1">
    <location>
        <begin position="1"/>
        <end position="27"/>
    </location>
</feature>
<gene>
    <name evidence="2" type="ORF">VE26_11640</name>
</gene>
<protein>
    <recommendedName>
        <fullName evidence="4">DUF945 domain-containing protein</fullName>
    </recommendedName>
</protein>
<evidence type="ECO:0000313" key="3">
    <source>
        <dbReference type="Proteomes" id="UP000033649"/>
    </source>
</evidence>
<proteinExistence type="predicted"/>
<comment type="caution">
    <text evidence="2">The sequence shown here is derived from an EMBL/GenBank/DDBJ whole genome shotgun (WGS) entry which is preliminary data.</text>
</comment>
<organism evidence="2 3">
    <name type="scientific">Devosia chinhatensis</name>
    <dbReference type="NCBI Taxonomy" id="429727"/>
    <lineage>
        <taxon>Bacteria</taxon>
        <taxon>Pseudomonadati</taxon>
        <taxon>Pseudomonadota</taxon>
        <taxon>Alphaproteobacteria</taxon>
        <taxon>Hyphomicrobiales</taxon>
        <taxon>Devosiaceae</taxon>
        <taxon>Devosia</taxon>
    </lineage>
</organism>
<dbReference type="EMBL" id="JZEY01000061">
    <property type="protein sequence ID" value="KKB07417.1"/>
    <property type="molecule type" value="Genomic_DNA"/>
</dbReference>
<evidence type="ECO:0000256" key="1">
    <source>
        <dbReference type="SAM" id="SignalP"/>
    </source>
</evidence>
<keyword evidence="3" id="KW-1185">Reference proteome</keyword>
<reference evidence="2 3" key="1">
    <citation type="submission" date="2015-03" db="EMBL/GenBank/DDBJ databases">
        <authorList>
            <person name="Hassan Y."/>
            <person name="Lepp D."/>
            <person name="Li X.-Z."/>
            <person name="Zhou T."/>
        </authorList>
    </citation>
    <scope>NUCLEOTIDE SEQUENCE [LARGE SCALE GENOMIC DNA]</scope>
    <source>
        <strain evidence="2 3">IPL18</strain>
    </source>
</reference>
<evidence type="ECO:0000313" key="2">
    <source>
        <dbReference type="EMBL" id="KKB07417.1"/>
    </source>
</evidence>
<keyword evidence="1" id="KW-0732">Signal</keyword>